<organism evidence="2 3">
    <name type="scientific">Rhodocollybia butyracea</name>
    <dbReference type="NCBI Taxonomy" id="206335"/>
    <lineage>
        <taxon>Eukaryota</taxon>
        <taxon>Fungi</taxon>
        <taxon>Dikarya</taxon>
        <taxon>Basidiomycota</taxon>
        <taxon>Agaricomycotina</taxon>
        <taxon>Agaricomycetes</taxon>
        <taxon>Agaricomycetidae</taxon>
        <taxon>Agaricales</taxon>
        <taxon>Marasmiineae</taxon>
        <taxon>Omphalotaceae</taxon>
        <taxon>Rhodocollybia</taxon>
    </lineage>
</organism>
<accession>A0A9P5TZG0</accession>
<dbReference type="Pfam" id="PF24764">
    <property type="entry name" value="rva_4"/>
    <property type="match status" value="1"/>
</dbReference>
<name>A0A9P5TZG0_9AGAR</name>
<dbReference type="PANTHER" id="PTHR46177:SF1">
    <property type="entry name" value="INTEGRASE CATALYTIC DOMAIN-CONTAINING PROTEIN"/>
    <property type="match status" value="1"/>
</dbReference>
<evidence type="ECO:0000313" key="2">
    <source>
        <dbReference type="EMBL" id="KAF9060796.1"/>
    </source>
</evidence>
<reference evidence="2" key="1">
    <citation type="submission" date="2020-11" db="EMBL/GenBank/DDBJ databases">
        <authorList>
            <consortium name="DOE Joint Genome Institute"/>
            <person name="Ahrendt S."/>
            <person name="Riley R."/>
            <person name="Andreopoulos W."/>
            <person name="Labutti K."/>
            <person name="Pangilinan J."/>
            <person name="Ruiz-Duenas F.J."/>
            <person name="Barrasa J.M."/>
            <person name="Sanchez-Garcia M."/>
            <person name="Camarero S."/>
            <person name="Miyauchi S."/>
            <person name="Serrano A."/>
            <person name="Linde D."/>
            <person name="Babiker R."/>
            <person name="Drula E."/>
            <person name="Ayuso-Fernandez I."/>
            <person name="Pacheco R."/>
            <person name="Padilla G."/>
            <person name="Ferreira P."/>
            <person name="Barriuso J."/>
            <person name="Kellner H."/>
            <person name="Castanera R."/>
            <person name="Alfaro M."/>
            <person name="Ramirez L."/>
            <person name="Pisabarro A.G."/>
            <person name="Kuo A."/>
            <person name="Tritt A."/>
            <person name="Lipzen A."/>
            <person name="He G."/>
            <person name="Yan M."/>
            <person name="Ng V."/>
            <person name="Cullen D."/>
            <person name="Martin F."/>
            <person name="Rosso M.-N."/>
            <person name="Henrissat B."/>
            <person name="Hibbett D."/>
            <person name="Martinez A.T."/>
            <person name="Grigoriev I.V."/>
        </authorList>
    </citation>
    <scope>NUCLEOTIDE SEQUENCE</scope>
    <source>
        <strain evidence="2">AH 40177</strain>
    </source>
</reference>
<evidence type="ECO:0000259" key="1">
    <source>
        <dbReference type="Pfam" id="PF24764"/>
    </source>
</evidence>
<evidence type="ECO:0000313" key="3">
    <source>
        <dbReference type="Proteomes" id="UP000772434"/>
    </source>
</evidence>
<dbReference type="AlphaFoldDB" id="A0A9P5TZG0"/>
<dbReference type="PANTHER" id="PTHR46177">
    <property type="entry name" value="INTEGRASE CATALYTIC DOMAIN-CONTAINING PROTEIN"/>
    <property type="match status" value="1"/>
</dbReference>
<proteinExistence type="predicted"/>
<sequence length="331" mass="37771">MSDLDKCQLVLNEMAKDPNGKCSPRTIKEILALEQSVHLTRFVWYIEDPEGFQARDPTAKKIKRSVLVCLGPHHEWSGNGHDKLSAIGFPIWGVRDIRSGKWLGLWVVPNNRLKDTVGYLFLKLVHEYGGMPLQMTMDCGSETVAVYGFANALREEFASNIPNDVLPPHKFLQSIHNITIESGWLRLRLDWGENVKIFWEAGSGTYNALNPQHDMLVQWVWPTLIQAELDALKDRFNNHHVRKDRGKFLPSGVTPNIAFALYQKYRGEYGLQAADRDIIAKLMEDLGGDELIRFVSLEYAAKAQRVYDSLNLPKLSLTNVWDIFQAMLPHM</sequence>
<dbReference type="Proteomes" id="UP000772434">
    <property type="component" value="Unassembled WGS sequence"/>
</dbReference>
<dbReference type="InterPro" id="IPR058913">
    <property type="entry name" value="Integrase_dom_put"/>
</dbReference>
<keyword evidence="3" id="KW-1185">Reference proteome</keyword>
<comment type="caution">
    <text evidence="2">The sequence shown here is derived from an EMBL/GenBank/DDBJ whole genome shotgun (WGS) entry which is preliminary data.</text>
</comment>
<dbReference type="OrthoDB" id="5392716at2759"/>
<dbReference type="EMBL" id="JADNRY010000227">
    <property type="protein sequence ID" value="KAF9060796.1"/>
    <property type="molecule type" value="Genomic_DNA"/>
</dbReference>
<protein>
    <recommendedName>
        <fullName evidence="1">Integrase core domain-containing protein</fullName>
    </recommendedName>
</protein>
<feature type="domain" description="Integrase core" evidence="1">
    <location>
        <begin position="71"/>
        <end position="246"/>
    </location>
</feature>
<gene>
    <name evidence="2" type="ORF">BDP27DRAFT_1429663</name>
</gene>